<organism evidence="1 2">
    <name type="scientific">Podila minutissima</name>
    <dbReference type="NCBI Taxonomy" id="64525"/>
    <lineage>
        <taxon>Eukaryota</taxon>
        <taxon>Fungi</taxon>
        <taxon>Fungi incertae sedis</taxon>
        <taxon>Mucoromycota</taxon>
        <taxon>Mortierellomycotina</taxon>
        <taxon>Mortierellomycetes</taxon>
        <taxon>Mortierellales</taxon>
        <taxon>Mortierellaceae</taxon>
        <taxon>Podila</taxon>
    </lineage>
</organism>
<dbReference type="EMBL" id="JAAAUY010000237">
    <property type="protein sequence ID" value="KAF9332832.1"/>
    <property type="molecule type" value="Genomic_DNA"/>
</dbReference>
<reference evidence="1" key="1">
    <citation type="journal article" date="2020" name="Fungal Divers.">
        <title>Resolving the Mortierellaceae phylogeny through synthesis of multi-gene phylogenetics and phylogenomics.</title>
        <authorList>
            <person name="Vandepol N."/>
            <person name="Liber J."/>
            <person name="Desiro A."/>
            <person name="Na H."/>
            <person name="Kennedy M."/>
            <person name="Barry K."/>
            <person name="Grigoriev I.V."/>
            <person name="Miller A.N."/>
            <person name="O'Donnell K."/>
            <person name="Stajich J.E."/>
            <person name="Bonito G."/>
        </authorList>
    </citation>
    <scope>NUCLEOTIDE SEQUENCE</scope>
    <source>
        <strain evidence="1">NVP1</strain>
    </source>
</reference>
<proteinExistence type="predicted"/>
<name>A0A9P5VMF9_9FUNG</name>
<evidence type="ECO:0000313" key="2">
    <source>
        <dbReference type="Proteomes" id="UP000696485"/>
    </source>
</evidence>
<keyword evidence="2" id="KW-1185">Reference proteome</keyword>
<comment type="caution">
    <text evidence="1">The sequence shown here is derived from an EMBL/GenBank/DDBJ whole genome shotgun (WGS) entry which is preliminary data.</text>
</comment>
<sequence length="435" mass="49950">MTTPPHRQLQFRRTADTTPAETSITISTILRGPELVATLQAFRERNNIKWYYNGFILQRHNKPQSLPRLAPEWLCAVLRLGTNLTTLTLMDQIPQYLPALLPAILDRQPLRHLVIMERCDVSDVRLGIADMFPVFQLFEALELNGLWYKPEFLENVLYFPDPHPTWNVHSLVISAREMTLLAFCPLLERLHVNCLLMHDLGMLSGPAGQCPRLQEIVLKGRHERSCFHDSLYKIEKLTALKKLCFNSTSSSPPSTTIWRATTALPMPSSGFLSRPKLKTLMIPITFGPEYRFEDHSELHQRRTCADLEELTTVPKFWVCVARQLAALSKLRRLSVDFINPRCHSLIETLFHAGGLPALEILELSGEKLTSNCIHHYLAAWLKLFPKLRQLVVPHYRASMHLGWLKGIRRPDIQVVGKRELKTIEVYTDDDDTDIE</sequence>
<dbReference type="InterPro" id="IPR032675">
    <property type="entry name" value="LRR_dom_sf"/>
</dbReference>
<gene>
    <name evidence="1" type="ORF">BG006_004290</name>
</gene>
<dbReference type="AlphaFoldDB" id="A0A9P5VMF9"/>
<dbReference type="SUPFAM" id="SSF52047">
    <property type="entry name" value="RNI-like"/>
    <property type="match status" value="1"/>
</dbReference>
<protein>
    <submittedName>
        <fullName evidence="1">Uncharacterized protein</fullName>
    </submittedName>
</protein>
<accession>A0A9P5VMF9</accession>
<dbReference type="Gene3D" id="3.80.10.10">
    <property type="entry name" value="Ribonuclease Inhibitor"/>
    <property type="match status" value="1"/>
</dbReference>
<dbReference type="Proteomes" id="UP000696485">
    <property type="component" value="Unassembled WGS sequence"/>
</dbReference>
<evidence type="ECO:0000313" key="1">
    <source>
        <dbReference type="EMBL" id="KAF9332832.1"/>
    </source>
</evidence>